<evidence type="ECO:0000256" key="1">
    <source>
        <dbReference type="SAM" id="MobiDB-lite"/>
    </source>
</evidence>
<protein>
    <recommendedName>
        <fullName evidence="6">Secreted protein</fullName>
    </recommendedName>
</protein>
<feature type="region of interest" description="Disordered" evidence="1">
    <location>
        <begin position="22"/>
        <end position="125"/>
    </location>
</feature>
<comment type="caution">
    <text evidence="4">The sequence shown here is derived from an EMBL/GenBank/DDBJ whole genome shotgun (WGS) entry which is preliminary data.</text>
</comment>
<sequence>MRAHHGLWCLSAWLCAVQRDDGATGDDDTRSDHLDPEADEFAVFTTSPITSTPGTASPPPTTMKASKSPPSPSSASPLAPSTTAADPGPTTPVVAPSPDTSGEKPSSSTNDTATKNLATSDSGGESSWTAAFVVGGVAFALLIVFVARKYRQSRDADADEADTPNAPLTFTTHTSDFQPMKRLRSMGSEEEPVPMMPPSRPSAFSKLNTEFIARPSLRNSAADTPPRSSQASSMDFELNAMPSPAYTDSRGNSTVDLWDEMPILISQKQSRMQSLDTTPQSFTL</sequence>
<feature type="signal peptide" evidence="3">
    <location>
        <begin position="1"/>
        <end position="19"/>
    </location>
</feature>
<feature type="region of interest" description="Disordered" evidence="1">
    <location>
        <begin position="154"/>
        <end position="173"/>
    </location>
</feature>
<accession>A0A1V9Z922</accession>
<dbReference type="STRING" id="1202772.A0A1V9Z922"/>
<name>A0A1V9Z922_ACHHY</name>
<evidence type="ECO:0000256" key="3">
    <source>
        <dbReference type="SAM" id="SignalP"/>
    </source>
</evidence>
<evidence type="ECO:0000313" key="4">
    <source>
        <dbReference type="EMBL" id="OQR94506.1"/>
    </source>
</evidence>
<reference evidence="4 5" key="1">
    <citation type="journal article" date="2014" name="Genome Biol. Evol.">
        <title>The secreted proteins of Achlya hypogyna and Thraustotheca clavata identify the ancestral oomycete secretome and reveal gene acquisitions by horizontal gene transfer.</title>
        <authorList>
            <person name="Misner I."/>
            <person name="Blouin N."/>
            <person name="Leonard G."/>
            <person name="Richards T.A."/>
            <person name="Lane C.E."/>
        </authorList>
    </citation>
    <scope>NUCLEOTIDE SEQUENCE [LARGE SCALE GENOMIC DNA]</scope>
    <source>
        <strain evidence="4 5">ATCC 48635</strain>
    </source>
</reference>
<feature type="compositionally biased region" description="Low complexity" evidence="1">
    <location>
        <begin position="62"/>
        <end position="85"/>
    </location>
</feature>
<evidence type="ECO:0000313" key="5">
    <source>
        <dbReference type="Proteomes" id="UP000243579"/>
    </source>
</evidence>
<dbReference type="EMBL" id="JNBR01000361">
    <property type="protein sequence ID" value="OQR94506.1"/>
    <property type="molecule type" value="Genomic_DNA"/>
</dbReference>
<feature type="transmembrane region" description="Helical" evidence="2">
    <location>
        <begin position="128"/>
        <end position="147"/>
    </location>
</feature>
<gene>
    <name evidence="4" type="ORF">ACHHYP_01249</name>
</gene>
<dbReference type="OrthoDB" id="78476at2759"/>
<keyword evidence="5" id="KW-1185">Reference proteome</keyword>
<evidence type="ECO:0000256" key="2">
    <source>
        <dbReference type="SAM" id="Phobius"/>
    </source>
</evidence>
<keyword evidence="2" id="KW-0472">Membrane</keyword>
<organism evidence="4 5">
    <name type="scientific">Achlya hypogyna</name>
    <name type="common">Oomycete</name>
    <name type="synonym">Protoachlya hypogyna</name>
    <dbReference type="NCBI Taxonomy" id="1202772"/>
    <lineage>
        <taxon>Eukaryota</taxon>
        <taxon>Sar</taxon>
        <taxon>Stramenopiles</taxon>
        <taxon>Oomycota</taxon>
        <taxon>Saprolegniomycetes</taxon>
        <taxon>Saprolegniales</taxon>
        <taxon>Achlyaceae</taxon>
        <taxon>Achlya</taxon>
    </lineage>
</organism>
<keyword evidence="3" id="KW-0732">Signal</keyword>
<keyword evidence="2" id="KW-0812">Transmembrane</keyword>
<evidence type="ECO:0008006" key="6">
    <source>
        <dbReference type="Google" id="ProtNLM"/>
    </source>
</evidence>
<dbReference type="AlphaFoldDB" id="A0A1V9Z922"/>
<feature type="compositionally biased region" description="Low complexity" evidence="1">
    <location>
        <begin position="45"/>
        <end position="55"/>
    </location>
</feature>
<feature type="chain" id="PRO_5012190260" description="Secreted protein" evidence="3">
    <location>
        <begin position="20"/>
        <end position="284"/>
    </location>
</feature>
<keyword evidence="2" id="KW-1133">Transmembrane helix</keyword>
<feature type="compositionally biased region" description="Polar residues" evidence="1">
    <location>
        <begin position="98"/>
        <end position="125"/>
    </location>
</feature>
<proteinExistence type="predicted"/>
<dbReference type="Proteomes" id="UP000243579">
    <property type="component" value="Unassembled WGS sequence"/>
</dbReference>
<feature type="compositionally biased region" description="Basic and acidic residues" evidence="1">
    <location>
        <begin position="22"/>
        <end position="36"/>
    </location>
</feature>